<evidence type="ECO:0000313" key="1">
    <source>
        <dbReference type="EMBL" id="KAJ7752240.1"/>
    </source>
</evidence>
<feature type="non-terminal residue" evidence="1">
    <location>
        <position position="1"/>
    </location>
</feature>
<reference evidence="1" key="1">
    <citation type="submission" date="2023-03" db="EMBL/GenBank/DDBJ databases">
        <title>Massive genome expansion in bonnet fungi (Mycena s.s.) driven by repeated elements and novel gene families across ecological guilds.</title>
        <authorList>
            <consortium name="Lawrence Berkeley National Laboratory"/>
            <person name="Harder C.B."/>
            <person name="Miyauchi S."/>
            <person name="Viragh M."/>
            <person name="Kuo A."/>
            <person name="Thoen E."/>
            <person name="Andreopoulos B."/>
            <person name="Lu D."/>
            <person name="Skrede I."/>
            <person name="Drula E."/>
            <person name="Henrissat B."/>
            <person name="Morin E."/>
            <person name="Kohler A."/>
            <person name="Barry K."/>
            <person name="LaButti K."/>
            <person name="Morin E."/>
            <person name="Salamov A."/>
            <person name="Lipzen A."/>
            <person name="Mereny Z."/>
            <person name="Hegedus B."/>
            <person name="Baldrian P."/>
            <person name="Stursova M."/>
            <person name="Weitz H."/>
            <person name="Taylor A."/>
            <person name="Grigoriev I.V."/>
            <person name="Nagy L.G."/>
            <person name="Martin F."/>
            <person name="Kauserud H."/>
        </authorList>
    </citation>
    <scope>NUCLEOTIDE SEQUENCE</scope>
    <source>
        <strain evidence="1">CBHHK188m</strain>
    </source>
</reference>
<accession>A0AAD7IYW6</accession>
<dbReference type="EMBL" id="JARJLG010000075">
    <property type="protein sequence ID" value="KAJ7752240.1"/>
    <property type="molecule type" value="Genomic_DNA"/>
</dbReference>
<proteinExistence type="predicted"/>
<name>A0AAD7IYW6_9AGAR</name>
<sequence length="78" mass="8919">LFQARLNSLLSDGLNVPKVQADYMCQYKGRLTEKIFKTVWQTMAFAVHGLVPPNVLETWLILGRLTVLLWHTETDSDS</sequence>
<feature type="non-terminal residue" evidence="1">
    <location>
        <position position="78"/>
    </location>
</feature>
<dbReference type="AlphaFoldDB" id="A0AAD7IYW6"/>
<dbReference type="Proteomes" id="UP001215280">
    <property type="component" value="Unassembled WGS sequence"/>
</dbReference>
<keyword evidence="2" id="KW-1185">Reference proteome</keyword>
<comment type="caution">
    <text evidence="1">The sequence shown here is derived from an EMBL/GenBank/DDBJ whole genome shotgun (WGS) entry which is preliminary data.</text>
</comment>
<gene>
    <name evidence="1" type="ORF">DFH07DRAFT_718577</name>
</gene>
<protein>
    <submittedName>
        <fullName evidence="1">Uncharacterized protein</fullName>
    </submittedName>
</protein>
<evidence type="ECO:0000313" key="2">
    <source>
        <dbReference type="Proteomes" id="UP001215280"/>
    </source>
</evidence>
<organism evidence="1 2">
    <name type="scientific">Mycena maculata</name>
    <dbReference type="NCBI Taxonomy" id="230809"/>
    <lineage>
        <taxon>Eukaryota</taxon>
        <taxon>Fungi</taxon>
        <taxon>Dikarya</taxon>
        <taxon>Basidiomycota</taxon>
        <taxon>Agaricomycotina</taxon>
        <taxon>Agaricomycetes</taxon>
        <taxon>Agaricomycetidae</taxon>
        <taxon>Agaricales</taxon>
        <taxon>Marasmiineae</taxon>
        <taxon>Mycenaceae</taxon>
        <taxon>Mycena</taxon>
    </lineage>
</organism>